<evidence type="ECO:0000256" key="1">
    <source>
        <dbReference type="SAM" id="SignalP"/>
    </source>
</evidence>
<accession>A0A9Q0RUZ9</accession>
<evidence type="ECO:0000313" key="3">
    <source>
        <dbReference type="Proteomes" id="UP001151699"/>
    </source>
</evidence>
<keyword evidence="1" id="KW-0732">Signal</keyword>
<feature type="chain" id="PRO_5040369370" evidence="1">
    <location>
        <begin position="17"/>
        <end position="163"/>
    </location>
</feature>
<comment type="caution">
    <text evidence="2">The sequence shown here is derived from an EMBL/GenBank/DDBJ whole genome shotgun (WGS) entry which is preliminary data.</text>
</comment>
<keyword evidence="3" id="KW-1185">Reference proteome</keyword>
<gene>
    <name evidence="2" type="ORF">Bhyg_16624</name>
</gene>
<dbReference type="OrthoDB" id="8192785at2759"/>
<protein>
    <submittedName>
        <fullName evidence="2">Uncharacterized protein</fullName>
    </submittedName>
</protein>
<organism evidence="2 3">
    <name type="scientific">Pseudolycoriella hygida</name>
    <dbReference type="NCBI Taxonomy" id="35572"/>
    <lineage>
        <taxon>Eukaryota</taxon>
        <taxon>Metazoa</taxon>
        <taxon>Ecdysozoa</taxon>
        <taxon>Arthropoda</taxon>
        <taxon>Hexapoda</taxon>
        <taxon>Insecta</taxon>
        <taxon>Pterygota</taxon>
        <taxon>Neoptera</taxon>
        <taxon>Endopterygota</taxon>
        <taxon>Diptera</taxon>
        <taxon>Nematocera</taxon>
        <taxon>Sciaroidea</taxon>
        <taxon>Sciaridae</taxon>
        <taxon>Pseudolycoriella</taxon>
    </lineage>
</organism>
<dbReference type="EMBL" id="WJQU01002600">
    <property type="protein sequence ID" value="KAJ6632686.1"/>
    <property type="molecule type" value="Genomic_DNA"/>
</dbReference>
<dbReference type="InterPro" id="IPR031734">
    <property type="entry name" value="MBF2"/>
</dbReference>
<dbReference type="PANTHER" id="PTHR37685">
    <property type="entry name" value="GEO11136P1-RELATED"/>
    <property type="match status" value="1"/>
</dbReference>
<evidence type="ECO:0000313" key="2">
    <source>
        <dbReference type="EMBL" id="KAJ6632686.1"/>
    </source>
</evidence>
<name>A0A9Q0RUZ9_9DIPT</name>
<dbReference type="Pfam" id="PF15868">
    <property type="entry name" value="MBF2"/>
    <property type="match status" value="1"/>
</dbReference>
<feature type="signal peptide" evidence="1">
    <location>
        <begin position="1"/>
        <end position="16"/>
    </location>
</feature>
<reference evidence="2" key="1">
    <citation type="submission" date="2022-07" db="EMBL/GenBank/DDBJ databases">
        <authorList>
            <person name="Trinca V."/>
            <person name="Uliana J.V.C."/>
            <person name="Torres T.T."/>
            <person name="Ward R.J."/>
            <person name="Monesi N."/>
        </authorList>
    </citation>
    <scope>NUCLEOTIDE SEQUENCE</scope>
    <source>
        <strain evidence="2">HSMRA1968</strain>
        <tissue evidence="2">Whole embryos</tissue>
    </source>
</reference>
<sequence>HIILLLVFLSTTKAFAIDDGYAYRLYHRIKRSVSAASTPNIIQINNELSEWPFNKNNSVRNDLLIGQCGSRDQRVYTDDILVENSGPSTLNGTLEIYINSPIVITCVKVEDQITDGTGAIPSYHSGGPGFNWIFIDVKCQYEKGFHFKIHIFAEGATANESGL</sequence>
<proteinExistence type="predicted"/>
<feature type="non-terminal residue" evidence="2">
    <location>
        <position position="163"/>
    </location>
</feature>
<dbReference type="PANTHER" id="PTHR37685:SF1">
    <property type="entry name" value="GEO11136P1-RELATED"/>
    <property type="match status" value="1"/>
</dbReference>
<dbReference type="Proteomes" id="UP001151699">
    <property type="component" value="Unassembled WGS sequence"/>
</dbReference>
<dbReference type="AlphaFoldDB" id="A0A9Q0RUZ9"/>